<evidence type="ECO:0000256" key="2">
    <source>
        <dbReference type="ARBA" id="ARBA00005722"/>
    </source>
</evidence>
<organism evidence="7 8">
    <name type="scientific">Colwellia psychrerythraea</name>
    <name type="common">Vibrio psychroerythus</name>
    <dbReference type="NCBI Taxonomy" id="28229"/>
    <lineage>
        <taxon>Bacteria</taxon>
        <taxon>Pseudomonadati</taxon>
        <taxon>Pseudomonadota</taxon>
        <taxon>Gammaproteobacteria</taxon>
        <taxon>Alteromonadales</taxon>
        <taxon>Colwelliaceae</taxon>
        <taxon>Colwellia</taxon>
    </lineage>
</organism>
<dbReference type="PANTHER" id="PTHR38776:SF1">
    <property type="entry name" value="MLTA-INTERACTING PROTEIN-RELATED"/>
    <property type="match status" value="1"/>
</dbReference>
<evidence type="ECO:0000256" key="1">
    <source>
        <dbReference type="ARBA" id="ARBA00004442"/>
    </source>
</evidence>
<accession>A0A099KXR0</accession>
<evidence type="ECO:0000256" key="6">
    <source>
        <dbReference type="SAM" id="SignalP"/>
    </source>
</evidence>
<name>A0A099KXR0_COLPS</name>
<dbReference type="SUPFAM" id="SSF56925">
    <property type="entry name" value="OMPA-like"/>
    <property type="match status" value="1"/>
</dbReference>
<dbReference type="AlphaFoldDB" id="A0A099KXR0"/>
<keyword evidence="4" id="KW-0472">Membrane</keyword>
<dbReference type="Pfam" id="PF06629">
    <property type="entry name" value="MipA"/>
    <property type="match status" value="1"/>
</dbReference>
<evidence type="ECO:0000256" key="4">
    <source>
        <dbReference type="ARBA" id="ARBA00023136"/>
    </source>
</evidence>
<comment type="caution">
    <text evidence="7">The sequence shown here is derived from an EMBL/GenBank/DDBJ whole genome shotgun (WGS) entry which is preliminary data.</text>
</comment>
<feature type="signal peptide" evidence="6">
    <location>
        <begin position="1"/>
        <end position="33"/>
    </location>
</feature>
<evidence type="ECO:0000256" key="3">
    <source>
        <dbReference type="ARBA" id="ARBA00022729"/>
    </source>
</evidence>
<keyword evidence="3 6" id="KW-0732">Signal</keyword>
<proteinExistence type="inferred from homology"/>
<evidence type="ECO:0000313" key="8">
    <source>
        <dbReference type="Proteomes" id="UP000029868"/>
    </source>
</evidence>
<dbReference type="Proteomes" id="UP000029868">
    <property type="component" value="Unassembled WGS sequence"/>
</dbReference>
<dbReference type="InterPro" id="IPR010583">
    <property type="entry name" value="MipA"/>
</dbReference>
<protein>
    <submittedName>
        <fullName evidence="7">MltA-interacting MipA family protein</fullName>
    </submittedName>
</protein>
<dbReference type="PANTHER" id="PTHR38776">
    <property type="entry name" value="MLTA-INTERACTING PROTEIN-RELATED"/>
    <property type="match status" value="1"/>
</dbReference>
<dbReference type="PATRIC" id="fig|28229.3.peg.1825"/>
<dbReference type="GO" id="GO:0009279">
    <property type="term" value="C:cell outer membrane"/>
    <property type="evidence" value="ECO:0007669"/>
    <property type="project" value="UniProtKB-SubCell"/>
</dbReference>
<comment type="subcellular location">
    <subcellularLocation>
        <location evidence="1">Cell outer membrane</location>
    </subcellularLocation>
</comment>
<reference evidence="7 8" key="1">
    <citation type="submission" date="2014-08" db="EMBL/GenBank/DDBJ databases">
        <title>Genomic and Phenotypic Diversity of Colwellia psychrerythraea strains from Disparate Marine Basins.</title>
        <authorList>
            <person name="Techtmann S.M."/>
            <person name="Stelling S.C."/>
            <person name="Utturkar S.M."/>
            <person name="Alshibli N."/>
            <person name="Harris A."/>
            <person name="Brown S.D."/>
            <person name="Hazen T.C."/>
        </authorList>
    </citation>
    <scope>NUCLEOTIDE SEQUENCE [LARGE SCALE GENOMIC DNA]</scope>
    <source>
        <strain evidence="7 8">GAB14E</strain>
    </source>
</reference>
<evidence type="ECO:0000256" key="5">
    <source>
        <dbReference type="ARBA" id="ARBA00023237"/>
    </source>
</evidence>
<gene>
    <name evidence="7" type="ORF">GAB14E_2204</name>
</gene>
<comment type="similarity">
    <text evidence="2">Belongs to the MipA/OmpV family.</text>
</comment>
<evidence type="ECO:0000313" key="7">
    <source>
        <dbReference type="EMBL" id="KGJ94970.1"/>
    </source>
</evidence>
<dbReference type="EMBL" id="JQEC01000016">
    <property type="protein sequence ID" value="KGJ94970.1"/>
    <property type="molecule type" value="Genomic_DNA"/>
</dbReference>
<keyword evidence="5" id="KW-0998">Cell outer membrane</keyword>
<feature type="chain" id="PRO_5001949477" evidence="6">
    <location>
        <begin position="34"/>
        <end position="318"/>
    </location>
</feature>
<dbReference type="InterPro" id="IPR011250">
    <property type="entry name" value="OMP/PagP_B-barrel"/>
</dbReference>
<sequence length="318" mass="36222">MAFKRNNIRRRKNHHFIRLFAASLLMFSALSYGQETSDNLEHIANQEHSANQEYNANKPILKDDFEWQFALDFSLVYDPIIIDGIEQDDLLDYFMPGLLFDISYKGFFLQTNQRRSNALLGGTEFGYQLVVEDNWQLDLIAKAYMQGYDPAAEIEYGGGDKELLAGLRERNATLGIALRYSRYFDNSLLTLDLAATTSGDDEFDKSVRGVIVDSFYSYLLPYRNWDIYLGTGLTYFSQDIVDYYIGVGSSEINESRAAYTAKGGFRGQIEIYAQYPLSESWSFNAGLTQSIYSNNVKASPLVDTNHVIQVMLGVLYVF</sequence>